<dbReference type="Proteomes" id="UP000075635">
    <property type="component" value="Unassembled WGS sequence"/>
</dbReference>
<evidence type="ECO:0000256" key="2">
    <source>
        <dbReference type="SAM" id="MobiDB-lite"/>
    </source>
</evidence>
<organism evidence="3 4">
    <name type="scientific">Sorangium cellulosum</name>
    <name type="common">Polyangium cellulosum</name>
    <dbReference type="NCBI Taxonomy" id="56"/>
    <lineage>
        <taxon>Bacteria</taxon>
        <taxon>Pseudomonadati</taxon>
        <taxon>Myxococcota</taxon>
        <taxon>Polyangia</taxon>
        <taxon>Polyangiales</taxon>
        <taxon>Polyangiaceae</taxon>
        <taxon>Sorangium</taxon>
    </lineage>
</organism>
<dbReference type="AlphaFoldDB" id="A0A150T5Z1"/>
<proteinExistence type="predicted"/>
<keyword evidence="1" id="KW-0560">Oxidoreductase</keyword>
<evidence type="ECO:0000256" key="1">
    <source>
        <dbReference type="ARBA" id="ARBA00023002"/>
    </source>
</evidence>
<dbReference type="PANTHER" id="PTHR11063">
    <property type="entry name" value="GLUTAMATE SEMIALDEHYDE DEHYDROGENASE"/>
    <property type="match status" value="1"/>
</dbReference>
<dbReference type="EMBL" id="JEMB01000033">
    <property type="protein sequence ID" value="KYG00070.1"/>
    <property type="molecule type" value="Genomic_DNA"/>
</dbReference>
<dbReference type="InterPro" id="IPR016162">
    <property type="entry name" value="Ald_DH_N"/>
</dbReference>
<evidence type="ECO:0000313" key="4">
    <source>
        <dbReference type="Proteomes" id="UP000075635"/>
    </source>
</evidence>
<dbReference type="SUPFAM" id="SSF53720">
    <property type="entry name" value="ALDH-like"/>
    <property type="match status" value="1"/>
</dbReference>
<evidence type="ECO:0000313" key="3">
    <source>
        <dbReference type="EMBL" id="KYG00070.1"/>
    </source>
</evidence>
<gene>
    <name evidence="3" type="ORF">BE17_25445</name>
</gene>
<dbReference type="GO" id="GO:0004350">
    <property type="term" value="F:glutamate-5-semialdehyde dehydrogenase activity"/>
    <property type="evidence" value="ECO:0007669"/>
    <property type="project" value="TreeGrafter"/>
</dbReference>
<evidence type="ECO:0008006" key="5">
    <source>
        <dbReference type="Google" id="ProtNLM"/>
    </source>
</evidence>
<name>A0A150T5Z1_SORCE</name>
<feature type="region of interest" description="Disordered" evidence="2">
    <location>
        <begin position="1"/>
        <end position="24"/>
    </location>
</feature>
<comment type="caution">
    <text evidence="3">The sequence shown here is derived from an EMBL/GenBank/DDBJ whole genome shotgun (WGS) entry which is preliminary data.</text>
</comment>
<accession>A0A150T5Z1</accession>
<dbReference type="Gene3D" id="3.40.605.10">
    <property type="entry name" value="Aldehyde Dehydrogenase, Chain A, domain 1"/>
    <property type="match status" value="1"/>
</dbReference>
<reference evidence="3 4" key="1">
    <citation type="submission" date="2014-02" db="EMBL/GenBank/DDBJ databases">
        <title>The small core and large imbalanced accessory genome model reveals a collaborative survival strategy of Sorangium cellulosum strains in nature.</title>
        <authorList>
            <person name="Han K."/>
            <person name="Peng R."/>
            <person name="Blom J."/>
            <person name="Li Y.-Z."/>
        </authorList>
    </citation>
    <scope>NUCLEOTIDE SEQUENCE [LARGE SCALE GENOMIC DNA]</scope>
    <source>
        <strain evidence="3 4">So0011-07</strain>
    </source>
</reference>
<sequence>MEQSDVDVGIERTPLANASPRLNDGGELGLGAEVGISTTMLHAHGPMGLSSLTAIERIAYGEGQTR</sequence>
<dbReference type="PANTHER" id="PTHR11063:SF8">
    <property type="entry name" value="DELTA-1-PYRROLINE-5-CARBOXYLATE SYNTHASE"/>
    <property type="match status" value="1"/>
</dbReference>
<protein>
    <recommendedName>
        <fullName evidence="5">Gamma-glutamyl phosphate reductase</fullName>
    </recommendedName>
</protein>
<dbReference type="InterPro" id="IPR016161">
    <property type="entry name" value="Ald_DH/histidinol_DH"/>
</dbReference>